<gene>
    <name evidence="3 4" type="primary">LOC138928523</name>
</gene>
<evidence type="ECO:0000313" key="4">
    <source>
        <dbReference type="RefSeq" id="XP_070141807.1"/>
    </source>
</evidence>
<evidence type="ECO:0000313" key="3">
    <source>
        <dbReference type="RefSeq" id="XP_070141806.1"/>
    </source>
</evidence>
<proteinExistence type="predicted"/>
<reference evidence="3 4" key="1">
    <citation type="submission" date="2025-05" db="UniProtKB">
        <authorList>
            <consortium name="RefSeq"/>
        </authorList>
    </citation>
    <scope>IDENTIFICATION</scope>
    <source>
        <strain evidence="3 4">14028-0561.14</strain>
        <tissue evidence="3 4">Whole fly</tissue>
    </source>
</reference>
<evidence type="ECO:0000313" key="2">
    <source>
        <dbReference type="Proteomes" id="UP001652661"/>
    </source>
</evidence>
<dbReference type="RefSeq" id="XP_070141806.1">
    <property type="nucleotide sequence ID" value="XM_070285705.1"/>
</dbReference>
<dbReference type="GeneID" id="138928523"/>
<dbReference type="RefSeq" id="XP_070141807.1">
    <property type="nucleotide sequence ID" value="XM_070285706.1"/>
</dbReference>
<keyword evidence="2" id="KW-1185">Reference proteome</keyword>
<protein>
    <submittedName>
        <fullName evidence="3 4">Uncharacterized protein</fullName>
    </submittedName>
</protein>
<sequence length="164" mass="18422">MEVLDCLECALKSVWGEGLHQHLLALVADEGPHNVVMREAGFPVITDLCHLQDRMTAKGHVDVVLEDVHKTSVFQKANYKDKFSLIRRIANDLPRSPWSRTEAELKVLERVVVLRFDVGEGGKEIGHSGVKHNGRGFQQKQKPQRAITGEPQTPEKGRVPPMPY</sequence>
<name>A0ABM4GGI9_DROKI</name>
<feature type="region of interest" description="Disordered" evidence="1">
    <location>
        <begin position="124"/>
        <end position="164"/>
    </location>
</feature>
<evidence type="ECO:0000256" key="1">
    <source>
        <dbReference type="SAM" id="MobiDB-lite"/>
    </source>
</evidence>
<accession>A0ABM4GGI9</accession>
<dbReference type="Proteomes" id="UP001652661">
    <property type="component" value="Chromosome 3L"/>
</dbReference>
<organism evidence="2 4">
    <name type="scientific">Drosophila kikkawai</name>
    <name type="common">Fruit fly</name>
    <dbReference type="NCBI Taxonomy" id="30033"/>
    <lineage>
        <taxon>Eukaryota</taxon>
        <taxon>Metazoa</taxon>
        <taxon>Ecdysozoa</taxon>
        <taxon>Arthropoda</taxon>
        <taxon>Hexapoda</taxon>
        <taxon>Insecta</taxon>
        <taxon>Pterygota</taxon>
        <taxon>Neoptera</taxon>
        <taxon>Endopterygota</taxon>
        <taxon>Diptera</taxon>
        <taxon>Brachycera</taxon>
        <taxon>Muscomorpha</taxon>
        <taxon>Ephydroidea</taxon>
        <taxon>Drosophilidae</taxon>
        <taxon>Drosophila</taxon>
        <taxon>Sophophora</taxon>
    </lineage>
</organism>